<gene>
    <name evidence="2" type="ORF">IW19_22875</name>
</gene>
<evidence type="ECO:0008006" key="4">
    <source>
        <dbReference type="Google" id="ProtNLM"/>
    </source>
</evidence>
<dbReference type="RefSeq" id="WP_035689713.1">
    <property type="nucleotide sequence ID" value="NZ_JPRL01000003.1"/>
</dbReference>
<dbReference type="PROSITE" id="PS51257">
    <property type="entry name" value="PROKAR_LIPOPROTEIN"/>
    <property type="match status" value="1"/>
</dbReference>
<comment type="caution">
    <text evidence="2">The sequence shown here is derived from an EMBL/GenBank/DDBJ whole genome shotgun (WGS) entry which is preliminary data.</text>
</comment>
<sequence>MKCFIKTNILVVVLFTAVLGSCKNNKDGYSDEIETTTGPVDTATVVSDTINVEATVHGTEAGNAAETNTGSQNSSSSTAGKGSGPGESAKDGATYTNTNASDSLKKGYKNKK</sequence>
<dbReference type="AlphaFoldDB" id="A0A085ZEX0"/>
<keyword evidence="3" id="KW-1185">Reference proteome</keyword>
<organism evidence="2 3">
    <name type="scientific">Flavobacterium reichenbachii</name>
    <dbReference type="NCBI Taxonomy" id="362418"/>
    <lineage>
        <taxon>Bacteria</taxon>
        <taxon>Pseudomonadati</taxon>
        <taxon>Bacteroidota</taxon>
        <taxon>Flavobacteriia</taxon>
        <taxon>Flavobacteriales</taxon>
        <taxon>Flavobacteriaceae</taxon>
        <taxon>Flavobacterium</taxon>
    </lineage>
</organism>
<evidence type="ECO:0000256" key="1">
    <source>
        <dbReference type="SAM" id="MobiDB-lite"/>
    </source>
</evidence>
<evidence type="ECO:0000313" key="3">
    <source>
        <dbReference type="Proteomes" id="UP000028715"/>
    </source>
</evidence>
<dbReference type="Proteomes" id="UP000028715">
    <property type="component" value="Unassembled WGS sequence"/>
</dbReference>
<reference evidence="2 3" key="1">
    <citation type="submission" date="2014-07" db="EMBL/GenBank/DDBJ databases">
        <title>Genome of Flavobacterium reichenbachii LMG 25512.</title>
        <authorList>
            <person name="Stropko S.J."/>
            <person name="Pipes S.E."/>
            <person name="Newman J.D."/>
        </authorList>
    </citation>
    <scope>NUCLEOTIDE SEQUENCE [LARGE SCALE GENOMIC DNA]</scope>
    <source>
        <strain evidence="2 3">LMG 25512</strain>
    </source>
</reference>
<protein>
    <recommendedName>
        <fullName evidence="4">Lipoprotein</fullName>
    </recommendedName>
</protein>
<evidence type="ECO:0000313" key="2">
    <source>
        <dbReference type="EMBL" id="KFF02984.1"/>
    </source>
</evidence>
<accession>A0A085ZEX0</accession>
<dbReference type="EMBL" id="JPRL01000003">
    <property type="protein sequence ID" value="KFF02984.1"/>
    <property type="molecule type" value="Genomic_DNA"/>
</dbReference>
<feature type="region of interest" description="Disordered" evidence="1">
    <location>
        <begin position="58"/>
        <end position="112"/>
    </location>
</feature>
<dbReference type="OrthoDB" id="1366487at2"/>
<name>A0A085ZEX0_9FLAO</name>
<dbReference type="eggNOG" id="ENOG5030YV8">
    <property type="taxonomic scope" value="Bacteria"/>
</dbReference>
<proteinExistence type="predicted"/>
<feature type="compositionally biased region" description="Low complexity" evidence="1">
    <location>
        <begin position="70"/>
        <end position="80"/>
    </location>
</feature>